<proteinExistence type="predicted"/>
<name>A0A5B8NHD2_9CHRO</name>
<accession>A0A5B8NHD2</accession>
<keyword evidence="2" id="KW-1185">Reference proteome</keyword>
<gene>
    <name evidence="1" type="ORF">FRE64_00780</name>
</gene>
<protein>
    <submittedName>
        <fullName evidence="1">DUF760 domain-containing protein</fullName>
    </submittedName>
</protein>
<dbReference type="Pfam" id="PF05542">
    <property type="entry name" value="DUF760"/>
    <property type="match status" value="1"/>
</dbReference>
<dbReference type="AlphaFoldDB" id="A0A5B8NHD2"/>
<sequence>MINHHNSQQNYNSEFFEQGGEGKNYLWQYVQSLNPEVVEQLSHPQSQEVFQVMERNIVGLLGGLPSDQFNVSISTTREHLGRLLASAMMSGYFLRNAEQRMNFERSLQAAEHKSSQDYGEQ</sequence>
<reference evidence="1" key="1">
    <citation type="submission" date="2019-08" db="EMBL/GenBank/DDBJ databases">
        <title>Carotenoids and Carotenoid Binding Proteins in the Halophilic Cyanobacterium Euhalothece sp. ZM00.</title>
        <authorList>
            <person name="Cho S.M."/>
            <person name="Song J.Y."/>
            <person name="Park Y.-I."/>
        </authorList>
    </citation>
    <scope>NUCLEOTIDE SEQUENCE [LARGE SCALE GENOMIC DNA]</scope>
    <source>
        <strain evidence="1">Z-M001</strain>
    </source>
</reference>
<evidence type="ECO:0000313" key="1">
    <source>
        <dbReference type="EMBL" id="QDZ38603.1"/>
    </source>
</evidence>
<dbReference type="EMBL" id="CP042326">
    <property type="protein sequence ID" value="QDZ38603.1"/>
    <property type="molecule type" value="Genomic_DNA"/>
</dbReference>
<dbReference type="Proteomes" id="UP000318453">
    <property type="component" value="Chromosome"/>
</dbReference>
<dbReference type="PANTHER" id="PTHR33598">
    <property type="entry name" value="OS02G0833400 PROTEIN"/>
    <property type="match status" value="1"/>
</dbReference>
<dbReference type="KEGG" id="enn:FRE64_00780"/>
<dbReference type="InterPro" id="IPR008479">
    <property type="entry name" value="DUF760"/>
</dbReference>
<dbReference type="RefSeq" id="WP_146294214.1">
    <property type="nucleotide sequence ID" value="NZ_CP042326.1"/>
</dbReference>
<dbReference type="OrthoDB" id="461768at2"/>
<organism evidence="1 2">
    <name type="scientific">Euhalothece natronophila Z-M001</name>
    <dbReference type="NCBI Taxonomy" id="522448"/>
    <lineage>
        <taxon>Bacteria</taxon>
        <taxon>Bacillati</taxon>
        <taxon>Cyanobacteriota</taxon>
        <taxon>Cyanophyceae</taxon>
        <taxon>Oscillatoriophycideae</taxon>
        <taxon>Chroococcales</taxon>
        <taxon>Halothecacae</taxon>
        <taxon>Halothece cluster</taxon>
        <taxon>Euhalothece</taxon>
    </lineage>
</organism>
<dbReference type="PANTHER" id="PTHR33598:SF2">
    <property type="entry name" value="MAR-BINDING FILAMENT-LIKE PROTEIN"/>
    <property type="match status" value="1"/>
</dbReference>
<evidence type="ECO:0000313" key="2">
    <source>
        <dbReference type="Proteomes" id="UP000318453"/>
    </source>
</evidence>